<dbReference type="InterPro" id="IPR001289">
    <property type="entry name" value="NFYA"/>
</dbReference>
<dbReference type="SMART" id="SM00521">
    <property type="entry name" value="CBF"/>
    <property type="match status" value="1"/>
</dbReference>
<feature type="compositionally biased region" description="Acidic residues" evidence="7">
    <location>
        <begin position="80"/>
        <end position="90"/>
    </location>
</feature>
<keyword evidence="3 6" id="KW-0238">DNA-binding</keyword>
<gene>
    <name evidence="8" type="ORF">FIBRA_08626</name>
</gene>
<comment type="similarity">
    <text evidence="6">Belongs to the NFYA/HAP2 subunit family.</text>
</comment>
<feature type="region of interest" description="Disordered" evidence="7">
    <location>
        <begin position="329"/>
        <end position="360"/>
    </location>
</feature>
<keyword evidence="4 6" id="KW-0804">Transcription</keyword>
<dbReference type="Gene3D" id="6.10.250.2430">
    <property type="match status" value="1"/>
</dbReference>
<dbReference type="HOGENOM" id="CLU_051364_0_0_1"/>
<sequence>MDPVDQLFNPNPYHPYPHHQHHLYNFYPPPHPSRQPSPRPSPSSTPIPHSPHNLFLSHQLPPTDATPHDHREPDPSVDQIQDDPPLDEEPLYVNAKQYYRILKRRVARARLEELHRLSRQRKPYLHESRHKHAMRRPRGPGGRFLTADEIAAQKATQAAEAGPSASASQNGEDEDADLVDKDFDKEAEMSVDSPSEAKPVLSPQASQNQPTQATTAVVQPPIQPRPQIQQPSTQSVSSHQQARSHAFLQSQPQVQPQSSQRPHLQNHVPTRSQYEQHIPIGHGAGSINLLNVGYHHNIPHPTTPTPLSPHPNVQDTLQACEHVHQGRDHSHRDLPRQMGTTSPPSAVGHAPVVSSNTVTSPSSISLRAPYAQAPMHHVPHPHAHARHHHSYVNNAERLYSDDRSVIGLATESLKGDIQSRSSASLHFGNNPGSTSR</sequence>
<dbReference type="PROSITE" id="PS51152">
    <property type="entry name" value="NFYA_HAP2_2"/>
    <property type="match status" value="1"/>
</dbReference>
<feature type="compositionally biased region" description="Low complexity" evidence="7">
    <location>
        <begin position="147"/>
        <end position="161"/>
    </location>
</feature>
<keyword evidence="2 6" id="KW-0805">Transcription regulation</keyword>
<dbReference type="GO" id="GO:0003700">
    <property type="term" value="F:DNA-binding transcription factor activity"/>
    <property type="evidence" value="ECO:0007669"/>
    <property type="project" value="UniProtKB-UniRule"/>
</dbReference>
<dbReference type="PRINTS" id="PR00616">
    <property type="entry name" value="CCAATSUBUNTB"/>
</dbReference>
<name>J4GHV6_9APHY</name>
<organism evidence="8 9">
    <name type="scientific">Fibroporia radiculosa</name>
    <dbReference type="NCBI Taxonomy" id="599839"/>
    <lineage>
        <taxon>Eukaryota</taxon>
        <taxon>Fungi</taxon>
        <taxon>Dikarya</taxon>
        <taxon>Basidiomycota</taxon>
        <taxon>Agaricomycotina</taxon>
        <taxon>Agaricomycetes</taxon>
        <taxon>Polyporales</taxon>
        <taxon>Fibroporiaceae</taxon>
        <taxon>Fibroporia</taxon>
    </lineage>
</organism>
<dbReference type="AlphaFoldDB" id="J4GHV6"/>
<feature type="region of interest" description="Disordered" evidence="7">
    <location>
        <begin position="122"/>
        <end position="175"/>
    </location>
</feature>
<evidence type="ECO:0000256" key="6">
    <source>
        <dbReference type="RuleBase" id="RU367155"/>
    </source>
</evidence>
<dbReference type="InParanoid" id="J4GHV6"/>
<evidence type="ECO:0000256" key="4">
    <source>
        <dbReference type="ARBA" id="ARBA00023163"/>
    </source>
</evidence>
<evidence type="ECO:0000313" key="8">
    <source>
        <dbReference type="EMBL" id="CCM06368.1"/>
    </source>
</evidence>
<keyword evidence="9" id="KW-1185">Reference proteome</keyword>
<feature type="compositionally biased region" description="Basic residues" evidence="7">
    <location>
        <begin position="122"/>
        <end position="138"/>
    </location>
</feature>
<dbReference type="PANTHER" id="PTHR12632">
    <property type="entry name" value="TRANSCRIPTION FACTOR NF-Y ALPHA-RELATED"/>
    <property type="match status" value="1"/>
</dbReference>
<feature type="region of interest" description="Disordered" evidence="7">
    <location>
        <begin position="187"/>
        <end position="272"/>
    </location>
</feature>
<dbReference type="RefSeq" id="XP_012185651.1">
    <property type="nucleotide sequence ID" value="XM_012330261.1"/>
</dbReference>
<accession>J4GHV6</accession>
<feature type="compositionally biased region" description="Low complexity" evidence="7">
    <location>
        <begin position="249"/>
        <end position="262"/>
    </location>
</feature>
<dbReference type="STRING" id="599839.J4GHV6"/>
<proteinExistence type="inferred from homology"/>
<dbReference type="GeneID" id="24101268"/>
<protein>
    <recommendedName>
        <fullName evidence="6">Transcriptional activator HAP2</fullName>
    </recommendedName>
</protein>
<reference evidence="8 9" key="1">
    <citation type="journal article" date="2012" name="Appl. Environ. Microbiol.">
        <title>Short-read sequencing for genomic analysis of the brown rot fungus Fibroporia radiculosa.</title>
        <authorList>
            <person name="Tang J.D."/>
            <person name="Perkins A.D."/>
            <person name="Sonstegard T.S."/>
            <person name="Schroeder S.G."/>
            <person name="Burgess S.C."/>
            <person name="Diehl S.V."/>
        </authorList>
    </citation>
    <scope>NUCLEOTIDE SEQUENCE [LARGE SCALE GENOMIC DNA]</scope>
    <source>
        <strain evidence="8 9">TFFH 294</strain>
    </source>
</reference>
<evidence type="ECO:0000256" key="1">
    <source>
        <dbReference type="ARBA" id="ARBA00004123"/>
    </source>
</evidence>
<feature type="compositionally biased region" description="Pro residues" evidence="7">
    <location>
        <begin position="27"/>
        <end position="49"/>
    </location>
</feature>
<comment type="subunit">
    <text evidence="6">Heterotrimer.</text>
</comment>
<feature type="region of interest" description="Disordered" evidence="7">
    <location>
        <begin position="414"/>
        <end position="436"/>
    </location>
</feature>
<evidence type="ECO:0000256" key="7">
    <source>
        <dbReference type="SAM" id="MobiDB-lite"/>
    </source>
</evidence>
<evidence type="ECO:0000256" key="3">
    <source>
        <dbReference type="ARBA" id="ARBA00023125"/>
    </source>
</evidence>
<feature type="compositionally biased region" description="Low complexity" evidence="7">
    <location>
        <begin position="351"/>
        <end position="360"/>
    </location>
</feature>
<evidence type="ECO:0000256" key="2">
    <source>
        <dbReference type="ARBA" id="ARBA00023015"/>
    </source>
</evidence>
<feature type="region of interest" description="Disordered" evidence="7">
    <location>
        <begin position="1"/>
        <end position="94"/>
    </location>
</feature>
<keyword evidence="5 6" id="KW-0539">Nucleus</keyword>
<dbReference type="GO" id="GO:0005634">
    <property type="term" value="C:nucleus"/>
    <property type="evidence" value="ECO:0007669"/>
    <property type="project" value="UniProtKB-SubCell"/>
</dbReference>
<dbReference type="Proteomes" id="UP000006352">
    <property type="component" value="Unassembled WGS sequence"/>
</dbReference>
<evidence type="ECO:0000256" key="5">
    <source>
        <dbReference type="ARBA" id="ARBA00023242"/>
    </source>
</evidence>
<comment type="subcellular location">
    <subcellularLocation>
        <location evidence="1 6">Nucleus</location>
    </subcellularLocation>
</comment>
<dbReference type="OrthoDB" id="1097733at2759"/>
<feature type="compositionally biased region" description="Polar residues" evidence="7">
    <location>
        <begin position="203"/>
        <end position="217"/>
    </location>
</feature>
<feature type="compositionally biased region" description="Polar residues" evidence="7">
    <location>
        <begin position="232"/>
        <end position="243"/>
    </location>
</feature>
<dbReference type="GO" id="GO:0003677">
    <property type="term" value="F:DNA binding"/>
    <property type="evidence" value="ECO:0007669"/>
    <property type="project" value="UniProtKB-KW"/>
</dbReference>
<dbReference type="EMBL" id="HE797306">
    <property type="protein sequence ID" value="CCM06368.1"/>
    <property type="molecule type" value="Genomic_DNA"/>
</dbReference>
<comment type="function">
    <text evidence="6">Component of the sequence-specific heterotrimeric transcription factor (NF-Y) which specifically recognizes a 5'-CCAAT-3' box motif found in the promoters of its target genes.</text>
</comment>
<dbReference type="Pfam" id="PF02045">
    <property type="entry name" value="CBFB_NFYA"/>
    <property type="match status" value="1"/>
</dbReference>
<evidence type="ECO:0000313" key="9">
    <source>
        <dbReference type="Proteomes" id="UP000006352"/>
    </source>
</evidence>